<evidence type="ECO:0000256" key="8">
    <source>
        <dbReference type="PIRNR" id="PIRNR028865"/>
    </source>
</evidence>
<protein>
    <submittedName>
        <fullName evidence="11">Golgi SnaRE</fullName>
    </submittedName>
</protein>
<evidence type="ECO:0000313" key="11">
    <source>
        <dbReference type="EMBL" id="KAF8822462.1"/>
    </source>
</evidence>
<dbReference type="Proteomes" id="UP000823046">
    <property type="component" value="Unassembled WGS sequence"/>
</dbReference>
<organism evidence="11 12">
    <name type="scientific">Cardiosporidium cionae</name>
    <dbReference type="NCBI Taxonomy" id="476202"/>
    <lineage>
        <taxon>Eukaryota</taxon>
        <taxon>Sar</taxon>
        <taxon>Alveolata</taxon>
        <taxon>Apicomplexa</taxon>
        <taxon>Aconoidasida</taxon>
        <taxon>Nephromycida</taxon>
        <taxon>Cardiosporidium</taxon>
    </lineage>
</organism>
<feature type="coiled-coil region" evidence="9">
    <location>
        <begin position="36"/>
        <end position="63"/>
    </location>
</feature>
<comment type="subcellular location">
    <subcellularLocation>
        <location evidence="1">Golgi apparatus membrane</location>
        <topology evidence="1">Single-pass type IV membrane protein</topology>
    </subcellularLocation>
</comment>
<keyword evidence="4 8" id="KW-0653">Protein transport</keyword>
<dbReference type="PANTHER" id="PTHR21230:SF1">
    <property type="entry name" value="GOLGI SNAP RECEPTOR COMPLEX MEMBER 2"/>
    <property type="match status" value="1"/>
</dbReference>
<evidence type="ECO:0000313" key="12">
    <source>
        <dbReference type="Proteomes" id="UP000823046"/>
    </source>
</evidence>
<keyword evidence="2 8" id="KW-0813">Transport</keyword>
<evidence type="ECO:0000256" key="7">
    <source>
        <dbReference type="ARBA" id="ARBA00023136"/>
    </source>
</evidence>
<dbReference type="PANTHER" id="PTHR21230">
    <property type="entry name" value="VESICLE TRANSPORT V-SNARE PROTEIN VTI1-RELATED"/>
    <property type="match status" value="1"/>
</dbReference>
<dbReference type="InterPro" id="IPR027027">
    <property type="entry name" value="GOSR2/Membrin/Bos1"/>
</dbReference>
<keyword evidence="6" id="KW-0333">Golgi apparatus</keyword>
<gene>
    <name evidence="11" type="ORF">IE077_004574</name>
</gene>
<feature type="transmembrane region" description="Helical" evidence="10">
    <location>
        <begin position="201"/>
        <end position="220"/>
    </location>
</feature>
<dbReference type="EMBL" id="JADAQX010000053">
    <property type="protein sequence ID" value="KAF8822462.1"/>
    <property type="molecule type" value="Genomic_DNA"/>
</dbReference>
<evidence type="ECO:0000256" key="4">
    <source>
        <dbReference type="ARBA" id="ARBA00022927"/>
    </source>
</evidence>
<proteinExistence type="predicted"/>
<keyword evidence="7 8" id="KW-0472">Membrane</keyword>
<evidence type="ECO:0000256" key="1">
    <source>
        <dbReference type="ARBA" id="ARBA00004409"/>
    </source>
</evidence>
<evidence type="ECO:0000256" key="10">
    <source>
        <dbReference type="SAM" id="Phobius"/>
    </source>
</evidence>
<evidence type="ECO:0000256" key="3">
    <source>
        <dbReference type="ARBA" id="ARBA00022692"/>
    </source>
</evidence>
<sequence length="227" mass="26216">MQTEESLSTLYPQALQQRKEIDTLLEIFEGEKAYHSVALQQRLSALNKELNRSLERLQNLFGEKRASFSHSECNRWKHRLQSLSEDCTNLRISLEKQLGQLYKVEADHTERQKLFQGGSTIQKRANRTGTQQLLQEQQTLKEVDSVLDSITEQGGHIVKSLFTQNRTVSGTFTRLKSIADSVGLTGTLSRSILRRHFVDRMLIIGGILVIVLFLIMWWWLRHSCTFI</sequence>
<reference evidence="11 12" key="1">
    <citation type="journal article" date="2020" name="bioRxiv">
        <title>Metabolic contributions of an alphaproteobacterial endosymbiont in the apicomplexan Cardiosporidium cionae.</title>
        <authorList>
            <person name="Hunter E.S."/>
            <person name="Paight C.J."/>
            <person name="Lane C.E."/>
        </authorList>
    </citation>
    <scope>NUCLEOTIDE SEQUENCE [LARGE SCALE GENOMIC DNA]</scope>
    <source>
        <strain evidence="11">ESH_2018</strain>
    </source>
</reference>
<evidence type="ECO:0000256" key="5">
    <source>
        <dbReference type="ARBA" id="ARBA00022989"/>
    </source>
</evidence>
<accession>A0ABQ7JEM8</accession>
<evidence type="ECO:0000256" key="6">
    <source>
        <dbReference type="ARBA" id="ARBA00023034"/>
    </source>
</evidence>
<evidence type="ECO:0000256" key="2">
    <source>
        <dbReference type="ARBA" id="ARBA00022448"/>
    </source>
</evidence>
<keyword evidence="9" id="KW-0175">Coiled coil</keyword>
<keyword evidence="3 10" id="KW-0812">Transmembrane</keyword>
<name>A0ABQ7JEM8_9APIC</name>
<dbReference type="PIRSF" id="PIRSF028865">
    <property type="entry name" value="Membrin-2"/>
    <property type="match status" value="1"/>
</dbReference>
<keyword evidence="5 10" id="KW-1133">Transmembrane helix</keyword>
<evidence type="ECO:0000256" key="9">
    <source>
        <dbReference type="SAM" id="Coils"/>
    </source>
</evidence>
<keyword evidence="12" id="KW-1185">Reference proteome</keyword>
<comment type="caution">
    <text evidence="11">The sequence shown here is derived from an EMBL/GenBank/DDBJ whole genome shotgun (WGS) entry which is preliminary data.</text>
</comment>